<evidence type="ECO:0000313" key="7">
    <source>
        <dbReference type="Proteomes" id="UP000276829"/>
    </source>
</evidence>
<comment type="caution">
    <text evidence="6">The sequence shown here is derived from an EMBL/GenBank/DDBJ whole genome shotgun (WGS) entry which is preliminary data.</text>
</comment>
<feature type="transmembrane region" description="Helical" evidence="5">
    <location>
        <begin position="47"/>
        <end position="66"/>
    </location>
</feature>
<evidence type="ECO:0000256" key="4">
    <source>
        <dbReference type="ARBA" id="ARBA00023136"/>
    </source>
</evidence>
<keyword evidence="2 5" id="KW-0812">Transmembrane</keyword>
<evidence type="ECO:0000313" key="6">
    <source>
        <dbReference type="EMBL" id="RMM69106.1"/>
    </source>
</evidence>
<keyword evidence="4 5" id="KW-0472">Membrane</keyword>
<evidence type="ECO:0000256" key="3">
    <source>
        <dbReference type="ARBA" id="ARBA00022989"/>
    </source>
</evidence>
<evidence type="ECO:0000256" key="1">
    <source>
        <dbReference type="ARBA" id="ARBA00004370"/>
    </source>
</evidence>
<dbReference type="RefSeq" id="WP_099258853.1">
    <property type="nucleotide sequence ID" value="NZ_RBON01000149.1"/>
</dbReference>
<sequence length="122" mass="14382">MDRNDGILVDTLFVGPTRPTMYMGVTWHAFICNAVVSTEMFVFKGNLLWLLSFIPIHIVLYGICLYDPRIFELLWLWVRTKMFTFIGNFYYWRAATFSPLDFHAGKKPNRLKIRSLKKRGLL</sequence>
<evidence type="ECO:0008006" key="8">
    <source>
        <dbReference type="Google" id="ProtNLM"/>
    </source>
</evidence>
<gene>
    <name evidence="6" type="ORF">ALQ73_200286</name>
</gene>
<organism evidence="6 7">
    <name type="scientific">Pseudomonas savastanoi pv. glycinea</name>
    <name type="common">Pseudomonas syringae pv. glycinea</name>
    <dbReference type="NCBI Taxonomy" id="318"/>
    <lineage>
        <taxon>Bacteria</taxon>
        <taxon>Pseudomonadati</taxon>
        <taxon>Pseudomonadota</taxon>
        <taxon>Gammaproteobacteria</taxon>
        <taxon>Pseudomonadales</taxon>
        <taxon>Pseudomonadaceae</taxon>
        <taxon>Pseudomonas</taxon>
    </lineage>
</organism>
<dbReference type="GO" id="GO:0016020">
    <property type="term" value="C:membrane"/>
    <property type="evidence" value="ECO:0007669"/>
    <property type="project" value="UniProtKB-SubCell"/>
</dbReference>
<evidence type="ECO:0000256" key="5">
    <source>
        <dbReference type="SAM" id="Phobius"/>
    </source>
</evidence>
<accession>A0A3M3G4J3</accession>
<feature type="transmembrane region" description="Helical" evidence="5">
    <location>
        <begin position="73"/>
        <end position="92"/>
    </location>
</feature>
<name>A0A3M3G4J3_PSESG</name>
<proteinExistence type="predicted"/>
<comment type="subcellular location">
    <subcellularLocation>
        <location evidence="1">Membrane</location>
    </subcellularLocation>
</comment>
<dbReference type="EMBL" id="RBON01000149">
    <property type="protein sequence ID" value="RMM69106.1"/>
    <property type="molecule type" value="Genomic_DNA"/>
</dbReference>
<protein>
    <recommendedName>
        <fullName evidence="8">Type IV secretion system protein VirB3</fullName>
    </recommendedName>
</protein>
<keyword evidence="3 5" id="KW-1133">Transmembrane helix</keyword>
<dbReference type="InterPro" id="IPR007792">
    <property type="entry name" value="T4SS_VirB3/TrbD/AvhB"/>
</dbReference>
<evidence type="ECO:0000256" key="2">
    <source>
        <dbReference type="ARBA" id="ARBA00022692"/>
    </source>
</evidence>
<dbReference type="Proteomes" id="UP000276829">
    <property type="component" value="Unassembled WGS sequence"/>
</dbReference>
<dbReference type="Pfam" id="PF05101">
    <property type="entry name" value="VirB3"/>
    <property type="match status" value="1"/>
</dbReference>
<reference evidence="6 7" key="1">
    <citation type="submission" date="2018-08" db="EMBL/GenBank/DDBJ databases">
        <title>Recombination of ecologically and evolutionarily significant loci maintains genetic cohesion in the Pseudomonas syringae species complex.</title>
        <authorList>
            <person name="Dillon M."/>
            <person name="Thakur S."/>
            <person name="Almeida R.N.D."/>
            <person name="Weir B.S."/>
            <person name="Guttman D.S."/>
        </authorList>
    </citation>
    <scope>NUCLEOTIDE SEQUENCE [LARGE SCALE GENOMIC DNA]</scope>
    <source>
        <strain evidence="6 7">ICMP 4324</strain>
    </source>
</reference>
<dbReference type="AlphaFoldDB" id="A0A3M3G4J3"/>